<dbReference type="InterPro" id="IPR059112">
    <property type="entry name" value="CysZ/EI24"/>
</dbReference>
<sequence>MQDFMDSVIFGFKEILRAKTMKFAMSGGLIISFVWIVIGAFFWDGVVSLSSSILSLIPFSLIRSNGAWMLSAFLWLQAVLITFALIFAFLGNLIVQKVQREKYASLSLIIGLLSAAFWSIVWFYEGGYIYSQFLKLLTWLPFETIEKGLAYLIGFYLIYTAIIVTIIFVASAYSTEFLQNIKEEHFPYDIMYDDYEYKTIKQTIKDTGIFIAISIISFPLLFVPIVNFVILVGLWIWLMKDTLASDTAAFVFGAAQQEKLKEYKGAIWGITFIGSLFNFIPVFNVFGPYFTELSMFYYFKEKRDS</sequence>
<organism evidence="6">
    <name type="scientific">hydrothermal vent metagenome</name>
    <dbReference type="NCBI Taxonomy" id="652676"/>
    <lineage>
        <taxon>unclassified sequences</taxon>
        <taxon>metagenomes</taxon>
        <taxon>ecological metagenomes</taxon>
    </lineage>
</organism>
<feature type="transmembrane region" description="Helical" evidence="5">
    <location>
        <begin position="149"/>
        <end position="173"/>
    </location>
</feature>
<accession>A0A1W1CVF1</accession>
<evidence type="ECO:0000313" key="6">
    <source>
        <dbReference type="EMBL" id="SFV69685.1"/>
    </source>
</evidence>
<dbReference type="Pfam" id="PF07264">
    <property type="entry name" value="EI24"/>
    <property type="match status" value="1"/>
</dbReference>
<evidence type="ECO:0000256" key="5">
    <source>
        <dbReference type="SAM" id="Phobius"/>
    </source>
</evidence>
<comment type="subcellular location">
    <subcellularLocation>
        <location evidence="1">Membrane</location>
        <topology evidence="1">Multi-pass membrane protein</topology>
    </subcellularLocation>
</comment>
<feature type="transmembrane region" description="Helical" evidence="5">
    <location>
        <begin position="266"/>
        <end position="290"/>
    </location>
</feature>
<keyword evidence="4 5" id="KW-0472">Membrane</keyword>
<proteinExistence type="predicted"/>
<evidence type="ECO:0000256" key="2">
    <source>
        <dbReference type="ARBA" id="ARBA00022692"/>
    </source>
</evidence>
<gene>
    <name evidence="6" type="ORF">MNB_SM-6-185</name>
</gene>
<dbReference type="EMBL" id="FPHK01000135">
    <property type="protein sequence ID" value="SFV69685.1"/>
    <property type="molecule type" value="Genomic_DNA"/>
</dbReference>
<protein>
    <submittedName>
        <fullName evidence="6">Probable transmembrane protein</fullName>
    </submittedName>
</protein>
<evidence type="ECO:0000256" key="4">
    <source>
        <dbReference type="ARBA" id="ARBA00023136"/>
    </source>
</evidence>
<feature type="transmembrane region" description="Helical" evidence="5">
    <location>
        <begin position="103"/>
        <end position="124"/>
    </location>
</feature>
<evidence type="ECO:0000256" key="3">
    <source>
        <dbReference type="ARBA" id="ARBA00022989"/>
    </source>
</evidence>
<dbReference type="AlphaFoldDB" id="A0A1W1CVF1"/>
<reference evidence="6" key="1">
    <citation type="submission" date="2016-10" db="EMBL/GenBank/DDBJ databases">
        <authorList>
            <person name="de Groot N.N."/>
        </authorList>
    </citation>
    <scope>NUCLEOTIDE SEQUENCE</scope>
</reference>
<feature type="transmembrane region" description="Helical" evidence="5">
    <location>
        <begin position="23"/>
        <end position="46"/>
    </location>
</feature>
<keyword evidence="2 5" id="KW-0812">Transmembrane</keyword>
<keyword evidence="3 5" id="KW-1133">Transmembrane helix</keyword>
<name>A0A1W1CVF1_9ZZZZ</name>
<feature type="transmembrane region" description="Helical" evidence="5">
    <location>
        <begin position="66"/>
        <end position="91"/>
    </location>
</feature>
<feature type="transmembrane region" description="Helical" evidence="5">
    <location>
        <begin position="208"/>
        <end position="238"/>
    </location>
</feature>
<evidence type="ECO:0000256" key="1">
    <source>
        <dbReference type="ARBA" id="ARBA00004141"/>
    </source>
</evidence>